<dbReference type="EMBL" id="PVWG01000015">
    <property type="protein sequence ID" value="PSB18730.1"/>
    <property type="molecule type" value="Genomic_DNA"/>
</dbReference>
<evidence type="ECO:0000313" key="1">
    <source>
        <dbReference type="EMBL" id="PSB18730.1"/>
    </source>
</evidence>
<gene>
    <name evidence="1" type="ORF">C7B65_14520</name>
</gene>
<reference evidence="1 2" key="2">
    <citation type="submission" date="2018-03" db="EMBL/GenBank/DDBJ databases">
        <title>The ancient ancestry and fast evolution of plastids.</title>
        <authorList>
            <person name="Moore K.R."/>
            <person name="Magnabosco C."/>
            <person name="Momper L."/>
            <person name="Gold D.A."/>
            <person name="Bosak T."/>
            <person name="Fournier G.P."/>
        </authorList>
    </citation>
    <scope>NUCLEOTIDE SEQUENCE [LARGE SCALE GENOMIC DNA]</scope>
    <source>
        <strain evidence="1 2">ULC007</strain>
    </source>
</reference>
<keyword evidence="2" id="KW-1185">Reference proteome</keyword>
<dbReference type="RefSeq" id="WP_073069780.1">
    <property type="nucleotide sequence ID" value="NZ_MPPI01000003.1"/>
</dbReference>
<reference evidence="1 2" key="1">
    <citation type="submission" date="2018-02" db="EMBL/GenBank/DDBJ databases">
        <authorList>
            <person name="Cohen D.B."/>
            <person name="Kent A.D."/>
        </authorList>
    </citation>
    <scope>NUCLEOTIDE SEQUENCE [LARGE SCALE GENOMIC DNA]</scope>
    <source>
        <strain evidence="1 2">ULC007</strain>
    </source>
</reference>
<dbReference type="STRING" id="1920490.GCA_001895925_03113"/>
<evidence type="ECO:0000313" key="2">
    <source>
        <dbReference type="Proteomes" id="UP000238634"/>
    </source>
</evidence>
<sequence length="156" mass="17535">MTVKLNPSGWDLSVHSRNGQLVLVVEVKSKLNTSPEWAARLRRNILAHGTFPKAPYFLMTFPDRFYLWTDAHLQLDQVPPTYTIDASPILQPYFEQVGITPEQISGQSFELIISSWLREIIYGEKPTETIEQSQGWLIDSGLYDALTGGKVNGAVA</sequence>
<accession>A0A2T1DDZ2</accession>
<dbReference type="OrthoDB" id="426951at2"/>
<organism evidence="1 2">
    <name type="scientific">Phormidesmis priestleyi ULC007</name>
    <dbReference type="NCBI Taxonomy" id="1920490"/>
    <lineage>
        <taxon>Bacteria</taxon>
        <taxon>Bacillati</taxon>
        <taxon>Cyanobacteriota</taxon>
        <taxon>Cyanophyceae</taxon>
        <taxon>Leptolyngbyales</taxon>
        <taxon>Leptolyngbyaceae</taxon>
        <taxon>Phormidesmis</taxon>
    </lineage>
</organism>
<dbReference type="AlphaFoldDB" id="A0A2T1DDZ2"/>
<name>A0A2T1DDZ2_9CYAN</name>
<comment type="caution">
    <text evidence="1">The sequence shown here is derived from an EMBL/GenBank/DDBJ whole genome shotgun (WGS) entry which is preliminary data.</text>
</comment>
<protein>
    <submittedName>
        <fullName evidence="1">Uncharacterized protein</fullName>
    </submittedName>
</protein>
<dbReference type="Proteomes" id="UP000238634">
    <property type="component" value="Unassembled WGS sequence"/>
</dbReference>
<proteinExistence type="predicted"/>